<sequence length="71" mass="8375">MKSRYYQALNSNLLQERDERMLSFTRPLVALGEIVALHTRPSQIYHAVETLQQILEGTNIWSIMTYQRRHG</sequence>
<name>A0A6J5V4B5_PRUAR</name>
<dbReference type="Proteomes" id="UP000507222">
    <property type="component" value="Unassembled WGS sequence"/>
</dbReference>
<dbReference type="AlphaFoldDB" id="A0A6J5V4B5"/>
<dbReference type="EMBL" id="CAEKDK010000006">
    <property type="protein sequence ID" value="CAB4283041.1"/>
    <property type="molecule type" value="Genomic_DNA"/>
</dbReference>
<gene>
    <name evidence="1" type="ORF">CURHAP_LOCUS36913</name>
</gene>
<proteinExistence type="predicted"/>
<evidence type="ECO:0000313" key="1">
    <source>
        <dbReference type="EMBL" id="CAB4283041.1"/>
    </source>
</evidence>
<accession>A0A6J5V4B5</accession>
<organism evidence="1 2">
    <name type="scientific">Prunus armeniaca</name>
    <name type="common">Apricot</name>
    <name type="synonym">Armeniaca vulgaris</name>
    <dbReference type="NCBI Taxonomy" id="36596"/>
    <lineage>
        <taxon>Eukaryota</taxon>
        <taxon>Viridiplantae</taxon>
        <taxon>Streptophyta</taxon>
        <taxon>Embryophyta</taxon>
        <taxon>Tracheophyta</taxon>
        <taxon>Spermatophyta</taxon>
        <taxon>Magnoliopsida</taxon>
        <taxon>eudicotyledons</taxon>
        <taxon>Gunneridae</taxon>
        <taxon>Pentapetalae</taxon>
        <taxon>rosids</taxon>
        <taxon>fabids</taxon>
        <taxon>Rosales</taxon>
        <taxon>Rosaceae</taxon>
        <taxon>Amygdaloideae</taxon>
        <taxon>Amygdaleae</taxon>
        <taxon>Prunus</taxon>
    </lineage>
</organism>
<evidence type="ECO:0000313" key="2">
    <source>
        <dbReference type="Proteomes" id="UP000507222"/>
    </source>
</evidence>
<protein>
    <submittedName>
        <fullName evidence="1">Uncharacterized protein</fullName>
    </submittedName>
</protein>
<reference evidence="1 2" key="1">
    <citation type="submission" date="2020-05" db="EMBL/GenBank/DDBJ databases">
        <authorList>
            <person name="Campoy J."/>
            <person name="Schneeberger K."/>
            <person name="Spophaly S."/>
        </authorList>
    </citation>
    <scope>NUCLEOTIDE SEQUENCE [LARGE SCALE GENOMIC DNA]</scope>
    <source>
        <strain evidence="1">PruArmRojPasFocal</strain>
    </source>
</reference>